<dbReference type="SMART" id="SM00530">
    <property type="entry name" value="HTH_XRE"/>
    <property type="match status" value="1"/>
</dbReference>
<sequence length="189" mass="21530">MNQTENQFLGFRIRTLRKSKKVTLAQLAEKCDLSIGYISQLERGLAHPSINALINISQQLGVTVQWFFAASQQPVSPEDEGYVTRAASRTRVEYESGIVDEFMSFSPDKQLEMLISNFPPQTFSKQQYAHEGEEAGFVMQGQFELWVGERHYLLQQGDSFSFNSTEPHRYGNPGDEPTKIVWVITPPTY</sequence>
<gene>
    <name evidence="3" type="ORF">LVJ82_02810</name>
</gene>
<dbReference type="PROSITE" id="PS50943">
    <property type="entry name" value="HTH_CROC1"/>
    <property type="match status" value="1"/>
</dbReference>
<dbReference type="InterPro" id="IPR013096">
    <property type="entry name" value="Cupin_2"/>
</dbReference>
<protein>
    <submittedName>
        <fullName evidence="3">Cupin domain-containing protein</fullName>
    </submittedName>
</protein>
<dbReference type="InterPro" id="IPR050807">
    <property type="entry name" value="TransReg_Diox_bact_type"/>
</dbReference>
<keyword evidence="1" id="KW-0238">DNA-binding</keyword>
<dbReference type="PANTHER" id="PTHR46797">
    <property type="entry name" value="HTH-TYPE TRANSCRIPTIONAL REGULATOR"/>
    <property type="match status" value="1"/>
</dbReference>
<dbReference type="PANTHER" id="PTHR46797:SF2">
    <property type="entry name" value="TRANSCRIPTIONAL REGULATOR"/>
    <property type="match status" value="1"/>
</dbReference>
<keyword evidence="4" id="KW-1185">Reference proteome</keyword>
<dbReference type="InterPro" id="IPR001387">
    <property type="entry name" value="Cro/C1-type_HTH"/>
</dbReference>
<dbReference type="CDD" id="cd00093">
    <property type="entry name" value="HTH_XRE"/>
    <property type="match status" value="1"/>
</dbReference>
<evidence type="ECO:0000313" key="4">
    <source>
        <dbReference type="Proteomes" id="UP000832011"/>
    </source>
</evidence>
<organism evidence="3 4">
    <name type="scientific">Vitreoscilla massiliensis</name>
    <dbReference type="NCBI Taxonomy" id="1689272"/>
    <lineage>
        <taxon>Bacteria</taxon>
        <taxon>Pseudomonadati</taxon>
        <taxon>Pseudomonadota</taxon>
        <taxon>Betaproteobacteria</taxon>
        <taxon>Neisseriales</taxon>
        <taxon>Neisseriaceae</taxon>
        <taxon>Vitreoscilla</taxon>
    </lineage>
</organism>
<evidence type="ECO:0000256" key="1">
    <source>
        <dbReference type="ARBA" id="ARBA00023125"/>
    </source>
</evidence>
<dbReference type="SUPFAM" id="SSF51182">
    <property type="entry name" value="RmlC-like cupins"/>
    <property type="match status" value="1"/>
</dbReference>
<dbReference type="CDD" id="cd02209">
    <property type="entry name" value="cupin_XRE_C"/>
    <property type="match status" value="1"/>
</dbReference>
<accession>A0ABY4E2C3</accession>
<dbReference type="RefSeq" id="WP_058356157.1">
    <property type="nucleotide sequence ID" value="NZ_CABKVG010000008.1"/>
</dbReference>
<dbReference type="Gene3D" id="1.10.260.40">
    <property type="entry name" value="lambda repressor-like DNA-binding domains"/>
    <property type="match status" value="1"/>
</dbReference>
<dbReference type="SUPFAM" id="SSF47413">
    <property type="entry name" value="lambda repressor-like DNA-binding domains"/>
    <property type="match status" value="1"/>
</dbReference>
<dbReference type="Pfam" id="PF01381">
    <property type="entry name" value="HTH_3"/>
    <property type="match status" value="1"/>
</dbReference>
<dbReference type="InterPro" id="IPR011051">
    <property type="entry name" value="RmlC_Cupin_sf"/>
</dbReference>
<feature type="domain" description="HTH cro/C1-type" evidence="2">
    <location>
        <begin position="13"/>
        <end position="67"/>
    </location>
</feature>
<proteinExistence type="predicted"/>
<dbReference type="Pfam" id="PF07883">
    <property type="entry name" value="Cupin_2"/>
    <property type="match status" value="1"/>
</dbReference>
<dbReference type="Gene3D" id="2.60.120.10">
    <property type="entry name" value="Jelly Rolls"/>
    <property type="match status" value="1"/>
</dbReference>
<reference evidence="3 4" key="1">
    <citation type="journal article" date="2022" name="Res Sq">
        <title>Evolution of multicellular longitudinally dividing oral cavity symbionts (Neisseriaceae).</title>
        <authorList>
            <person name="Nyongesa S."/>
            <person name="Weber P."/>
            <person name="Bernet E."/>
            <person name="Pullido F."/>
            <person name="Nieckarz M."/>
            <person name="Delaby M."/>
            <person name="Nieves C."/>
            <person name="Viehboeck T."/>
            <person name="Krause N."/>
            <person name="Rivera-Millot A."/>
            <person name="Nakamura A."/>
            <person name="Vischer N."/>
            <person name="VanNieuwenhze M."/>
            <person name="Brun Y."/>
            <person name="Cava F."/>
            <person name="Bulgheresi S."/>
            <person name="Veyrier F."/>
        </authorList>
    </citation>
    <scope>NUCLEOTIDE SEQUENCE [LARGE SCALE GENOMIC DNA]</scope>
    <source>
        <strain evidence="3 4">SN4</strain>
    </source>
</reference>
<dbReference type="InterPro" id="IPR010982">
    <property type="entry name" value="Lambda_DNA-bd_dom_sf"/>
</dbReference>
<name>A0ABY4E2C3_9NEIS</name>
<evidence type="ECO:0000313" key="3">
    <source>
        <dbReference type="EMBL" id="UOO89936.1"/>
    </source>
</evidence>
<dbReference type="Proteomes" id="UP000832011">
    <property type="component" value="Chromosome"/>
</dbReference>
<dbReference type="InterPro" id="IPR014710">
    <property type="entry name" value="RmlC-like_jellyroll"/>
</dbReference>
<dbReference type="EMBL" id="CP091511">
    <property type="protein sequence ID" value="UOO89936.1"/>
    <property type="molecule type" value="Genomic_DNA"/>
</dbReference>
<evidence type="ECO:0000259" key="2">
    <source>
        <dbReference type="PROSITE" id="PS50943"/>
    </source>
</evidence>